<feature type="region of interest" description="Disordered" evidence="1">
    <location>
        <begin position="102"/>
        <end position="196"/>
    </location>
</feature>
<dbReference type="Proteomes" id="UP000198878">
    <property type="component" value="Unassembled WGS sequence"/>
</dbReference>
<dbReference type="RefSeq" id="WP_086675065.1">
    <property type="nucleotide sequence ID" value="NZ_FNUJ01000003.1"/>
</dbReference>
<name>A0A1H5QJI8_9PSEU</name>
<feature type="compositionally biased region" description="Pro residues" evidence="1">
    <location>
        <begin position="108"/>
        <end position="119"/>
    </location>
</feature>
<dbReference type="EMBL" id="FNUJ01000003">
    <property type="protein sequence ID" value="SEF26219.1"/>
    <property type="molecule type" value="Genomic_DNA"/>
</dbReference>
<dbReference type="AlphaFoldDB" id="A0A1H5QJI8"/>
<protein>
    <submittedName>
        <fullName evidence="2">Uncharacterized protein</fullName>
    </submittedName>
</protein>
<evidence type="ECO:0000313" key="3">
    <source>
        <dbReference type="Proteomes" id="UP000198878"/>
    </source>
</evidence>
<feature type="compositionally biased region" description="Basic and acidic residues" evidence="1">
    <location>
        <begin position="31"/>
        <end position="46"/>
    </location>
</feature>
<feature type="compositionally biased region" description="Low complexity" evidence="1">
    <location>
        <begin position="173"/>
        <end position="187"/>
    </location>
</feature>
<evidence type="ECO:0000313" key="2">
    <source>
        <dbReference type="EMBL" id="SEF26219.1"/>
    </source>
</evidence>
<dbReference type="OrthoDB" id="3627574at2"/>
<gene>
    <name evidence="2" type="ORF">SAMN05421837_103135</name>
</gene>
<evidence type="ECO:0000256" key="1">
    <source>
        <dbReference type="SAM" id="MobiDB-lite"/>
    </source>
</evidence>
<proteinExistence type="predicted"/>
<accession>A0A1H5QJI8</accession>
<organism evidence="2 3">
    <name type="scientific">Amycolatopsis pretoriensis</name>
    <dbReference type="NCBI Taxonomy" id="218821"/>
    <lineage>
        <taxon>Bacteria</taxon>
        <taxon>Bacillati</taxon>
        <taxon>Actinomycetota</taxon>
        <taxon>Actinomycetes</taxon>
        <taxon>Pseudonocardiales</taxon>
        <taxon>Pseudonocardiaceae</taxon>
        <taxon>Amycolatopsis</taxon>
    </lineage>
</organism>
<reference evidence="3" key="1">
    <citation type="submission" date="2016-10" db="EMBL/GenBank/DDBJ databases">
        <authorList>
            <person name="Varghese N."/>
            <person name="Submissions S."/>
        </authorList>
    </citation>
    <scope>NUCLEOTIDE SEQUENCE [LARGE SCALE GENOMIC DNA]</scope>
    <source>
        <strain evidence="3">DSM 44654</strain>
    </source>
</reference>
<keyword evidence="3" id="KW-1185">Reference proteome</keyword>
<feature type="region of interest" description="Disordered" evidence="1">
    <location>
        <begin position="31"/>
        <end position="77"/>
    </location>
</feature>
<sequence>MARTGGEGDIPSVAELVNLSQTKPLMIRGDLDEMLAREEPAPEPKPDPLAILDAELAAPEPDDERPLEAPPAESRRTKPYVLAAGAAVALGLAAVVLFQPQQVGGTATPPPGATAPAAPPASSDAVETMSATAEAPPLTAKVRDSPVRTTNPPAAAGRKPANPTTSAPPAEDQWQQYVSSVVSSWQHQHPHGRPNR</sequence>